<feature type="region of interest" description="Disordered" evidence="4">
    <location>
        <begin position="612"/>
        <end position="671"/>
    </location>
</feature>
<dbReference type="InParanoid" id="A0A194RM41"/>
<feature type="compositionally biased region" description="Basic and acidic residues" evidence="4">
    <location>
        <begin position="743"/>
        <end position="755"/>
    </location>
</feature>
<feature type="domain" description="SoHo" evidence="5">
    <location>
        <begin position="208"/>
        <end position="269"/>
    </location>
</feature>
<name>A0A194RM41_PAPMA</name>
<proteinExistence type="predicted"/>
<feature type="compositionally biased region" description="Basic and acidic residues" evidence="4">
    <location>
        <begin position="193"/>
        <end position="215"/>
    </location>
</feature>
<feature type="compositionally biased region" description="Polar residues" evidence="4">
    <location>
        <begin position="773"/>
        <end position="801"/>
    </location>
</feature>
<feature type="region of interest" description="Disordered" evidence="4">
    <location>
        <begin position="712"/>
        <end position="801"/>
    </location>
</feature>
<keyword evidence="7" id="KW-1185">Reference proteome</keyword>
<feature type="compositionally biased region" description="Pro residues" evidence="4">
    <location>
        <begin position="61"/>
        <end position="70"/>
    </location>
</feature>
<feature type="compositionally biased region" description="Polar residues" evidence="4">
    <location>
        <begin position="1975"/>
        <end position="1985"/>
    </location>
</feature>
<dbReference type="GO" id="GO:0070161">
    <property type="term" value="C:anchoring junction"/>
    <property type="evidence" value="ECO:0007669"/>
    <property type="project" value="UniProtKB-SubCell"/>
</dbReference>
<gene>
    <name evidence="6" type="ORF">RR48_12404</name>
</gene>
<dbReference type="STRING" id="76193.A0A194RM41"/>
<sequence>MQSSRGLTLVSLSSVMRMMMMVLIIFSAVWRPGAPAPNVSPGAPVSPAAAVSPGAAAASSAPPPPPPPVWSPAASPQAPRKPFRPVHFEDTPPARRKFVNTEQNGCTSGSESEGRLRTSLSAPAAGLSALGATSRLPKVQNPTVTLLQKARENHLSRASNIQDRDPRLPRDRPSPPIGDPVHALRKGYLSEGEADRREYVHTGSRKMADANRKVEGIGPTTREGMPVALRSEVKDPSRWYKKMYDTIHKNKYDDDYVTIRYKNRQGQPPLRVSSSRSQYAYFDPRSGYLSEPEGGLGRLSACDAYDSDATTGHRRRTASVQEDRRDDFAYLPNNKYSTLASARASQEVYKNQPGRIENYVPGKSSVVDKEAKQWWDEVMDIFDGQNISSTTSLPQTSPKEKKDVTATILSKSNMARALKESGYESDSTLIFRRREETDAPLSPAERRAAYKDLQAGGEPPLRGFRSPAPPRQDESEIEYIPISSTLTKIRVHKKTPHPHEIVCYPLTKIKTSDINDTSNKIFKLDRPDLARDFPPAPPRRISSKNSKTLKFVTSSRHSSMSPIRPTVEDSNVNFLKNKLNNKLNRQNTHVIIKKDTKMNANKLSKCRELSISAPPSVNRKDMSSSTSISKRNIVERGSSSFSSPRRTLQPTEYSTQNRPGESNTSVVIENGAGRRTPISNILDKVTSLDKLWSSQKRNERIDAAKYRERSINKTAITTTSRPSPSKASSCLDTKTLPRNVTHKSRDMVRTSEKIQKLKSSNALPKPNFPLTYKSASNKSSRGSLQATSNISKSTSNIPSNTKKLNNIRTAVVTNLRKKKSLESIVIRPRSVPCHETCNKKTKYPILKKESTVKSKKSDTSLVVESGAENKSNNTEPEGFDYSYSKEITRKQINPKDLKETRDSVCSDSFFRHLFLGSAPVVNSLSEQSIMNSVQQKAKHFQSLPQTITHNTSNKFNSYLIHRKPVSHSRFKAWDKNSSPTRNYNARSVSWPGKMDGEIRKFQSLLKPDGFGSISSLSTIRSKSEPPTNKIYFSQTSRPVSPSIVFNKKTEIERKSVSPSKIIYLQPRSNSPYSIHRTPHVKFSSEETSKKLQNPIKTIQLENDNTLNTIFFSQTSRPKSPKVKSTPCKSRSQSTSPVSFRSPSYRRIHNARVQSRQLSESCSKENRTKSADSLEINKHRKNETTRAKSDTNLYANDPDYDEYIHDIQNSKPRTERFRELNRYYAYLERVAELEKTTSTCDLRHRKKDEEIIDFDRWKKIRAIERAEEELNNLYHKLKQAQSENSILFYPKDLNDFRWNSGKERGLRVKEKSVEDLKEEFQQKPYPETSESSQFQDRYKSLWRGKSVAETAFNINKKGEIEHKNSRITNKPKKSVSQDTSFSELQKKLGLKNHLWSSLSMDQVNALKNQLNAIYSKELETKTNKEHDKYTVEIKDTSNINKPALHVRCNSLISSPTTTGHGHELSKSDSIAAIAYSGSSEKDMKNNVNKLQMNLSEIEKKKISQSLSKEVLNRINKNEKSEVKTLEIKQNSNKEIDNTFTKNKNELKSRSDLESNLSSLTTRDIEDKRKRHIVYPIDNAETTYHSSTSETETGSSDISNKTVIFMGPNKEVFKKVEYFENVTSITKPNNIYSSRENSEKSKNPLKVNSYCRDNKEDQKPLSQSQSCTNIKELFGESEKNKFLSLPSQPDLHSRSPSPYSEVCISDRHTPDTLRYSSDEAMWRSRTPSPDPERYWRAYIKLARAGEVRRLARRFDSPSAAGAVLRRHRSDPEIARNVINWSAEEKNSSQRERCRAILPVVTRVPLRPTNRFMPHIDVISKLAALRKRTSPRSRSAEEALECRPGEVERIRKRFESMSLLGPIYSSAPDVRELHDIAPYLAGSWIAHRYPKPSDNNRSIPNPETLINGHKSPVKKETKLAMTKDSVKLSSILKCDQLAKQEFDPAAHRPASRYEPPRAPPRPPPAAWPQRLAPFVTASRHTVTFQENDSAPEPPRRVTHGSYSDTGKY</sequence>
<evidence type="ECO:0000313" key="6">
    <source>
        <dbReference type="EMBL" id="KPJ18893.1"/>
    </source>
</evidence>
<feature type="region of interest" description="Disordered" evidence="4">
    <location>
        <begin position="1682"/>
        <end position="1703"/>
    </location>
</feature>
<evidence type="ECO:0000256" key="3">
    <source>
        <dbReference type="SAM" id="Coils"/>
    </source>
</evidence>
<protein>
    <recommendedName>
        <fullName evidence="5">SoHo domain-containing protein</fullName>
    </recommendedName>
</protein>
<dbReference type="SMART" id="SM00459">
    <property type="entry name" value="Sorb"/>
    <property type="match status" value="1"/>
</dbReference>
<feature type="compositionally biased region" description="Polar residues" evidence="4">
    <location>
        <begin position="100"/>
        <end position="111"/>
    </location>
</feature>
<dbReference type="Proteomes" id="UP000053240">
    <property type="component" value="Unassembled WGS sequence"/>
</dbReference>
<dbReference type="InterPro" id="IPR003127">
    <property type="entry name" value="SoHo_dom"/>
</dbReference>
<feature type="compositionally biased region" description="Basic and acidic residues" evidence="4">
    <location>
        <begin position="162"/>
        <end position="173"/>
    </location>
</feature>
<reference evidence="6 7" key="1">
    <citation type="journal article" date="2015" name="Nat. Commun.">
        <title>Outbred genome sequencing and CRISPR/Cas9 gene editing in butterflies.</title>
        <authorList>
            <person name="Li X."/>
            <person name="Fan D."/>
            <person name="Zhang W."/>
            <person name="Liu G."/>
            <person name="Zhang L."/>
            <person name="Zhao L."/>
            <person name="Fang X."/>
            <person name="Chen L."/>
            <person name="Dong Y."/>
            <person name="Chen Y."/>
            <person name="Ding Y."/>
            <person name="Zhao R."/>
            <person name="Feng M."/>
            <person name="Zhu Y."/>
            <person name="Feng Y."/>
            <person name="Jiang X."/>
            <person name="Zhu D."/>
            <person name="Xiang H."/>
            <person name="Feng X."/>
            <person name="Li S."/>
            <person name="Wang J."/>
            <person name="Zhang G."/>
            <person name="Kronforst M.R."/>
            <person name="Wang W."/>
        </authorList>
    </citation>
    <scope>NUCLEOTIDE SEQUENCE [LARGE SCALE GENOMIC DNA]</scope>
    <source>
        <strain evidence="6">Ya'a_city_454_Pm</strain>
        <tissue evidence="6">Whole body</tissue>
    </source>
</reference>
<evidence type="ECO:0000256" key="1">
    <source>
        <dbReference type="ARBA" id="ARBA00004282"/>
    </source>
</evidence>
<feature type="compositionally biased region" description="Low complexity" evidence="4">
    <location>
        <begin position="38"/>
        <end position="60"/>
    </location>
</feature>
<organism evidence="6 7">
    <name type="scientific">Papilio machaon</name>
    <name type="common">Old World swallowtail butterfly</name>
    <dbReference type="NCBI Taxonomy" id="76193"/>
    <lineage>
        <taxon>Eukaryota</taxon>
        <taxon>Metazoa</taxon>
        <taxon>Ecdysozoa</taxon>
        <taxon>Arthropoda</taxon>
        <taxon>Hexapoda</taxon>
        <taxon>Insecta</taxon>
        <taxon>Pterygota</taxon>
        <taxon>Neoptera</taxon>
        <taxon>Endopterygota</taxon>
        <taxon>Lepidoptera</taxon>
        <taxon>Glossata</taxon>
        <taxon>Ditrysia</taxon>
        <taxon>Papilionoidea</taxon>
        <taxon>Papilionidae</taxon>
        <taxon>Papilioninae</taxon>
        <taxon>Papilio</taxon>
    </lineage>
</organism>
<keyword evidence="3" id="KW-0175">Coiled coil</keyword>
<dbReference type="EMBL" id="KQ459984">
    <property type="protein sequence ID" value="KPJ18893.1"/>
    <property type="molecule type" value="Genomic_DNA"/>
</dbReference>
<feature type="region of interest" description="Disordered" evidence="4">
    <location>
        <begin position="1940"/>
        <end position="2005"/>
    </location>
</feature>
<feature type="compositionally biased region" description="Polar residues" evidence="4">
    <location>
        <begin position="1151"/>
        <end position="1160"/>
    </location>
</feature>
<feature type="coiled-coil region" evidence="3">
    <location>
        <begin position="1479"/>
        <end position="1527"/>
    </location>
</feature>
<feature type="region of interest" description="Disordered" evidence="4">
    <location>
        <begin position="38"/>
        <end position="117"/>
    </location>
</feature>
<feature type="compositionally biased region" description="Basic and acidic residues" evidence="4">
    <location>
        <begin position="1161"/>
        <end position="1188"/>
    </location>
</feature>
<feature type="compositionally biased region" description="Polar residues" evidence="4">
    <location>
        <begin position="637"/>
        <end position="667"/>
    </location>
</feature>
<evidence type="ECO:0000259" key="5">
    <source>
        <dbReference type="PROSITE" id="PS50831"/>
    </source>
</evidence>
<accession>A0A194RM41</accession>
<keyword evidence="2" id="KW-0965">Cell junction</keyword>
<feature type="region of interest" description="Disordered" evidence="4">
    <location>
        <begin position="1111"/>
        <end position="1192"/>
    </location>
</feature>
<feature type="region of interest" description="Disordered" evidence="4">
    <location>
        <begin position="146"/>
        <end position="230"/>
    </location>
</feature>
<feature type="region of interest" description="Disordered" evidence="4">
    <location>
        <begin position="1888"/>
        <end position="1911"/>
    </location>
</feature>
<evidence type="ECO:0000256" key="4">
    <source>
        <dbReference type="SAM" id="MobiDB-lite"/>
    </source>
</evidence>
<dbReference type="PROSITE" id="PS50831">
    <property type="entry name" value="SOHO"/>
    <property type="match status" value="1"/>
</dbReference>
<evidence type="ECO:0000256" key="2">
    <source>
        <dbReference type="ARBA" id="ARBA00022949"/>
    </source>
</evidence>
<feature type="compositionally biased region" description="Polar residues" evidence="4">
    <location>
        <begin position="1126"/>
        <end position="1141"/>
    </location>
</feature>
<comment type="subcellular location">
    <subcellularLocation>
        <location evidence="1">Cell junction</location>
    </subcellularLocation>
</comment>
<feature type="compositionally biased region" description="Polar residues" evidence="4">
    <location>
        <begin position="712"/>
        <end position="738"/>
    </location>
</feature>
<evidence type="ECO:0000313" key="7">
    <source>
        <dbReference type="Proteomes" id="UP000053240"/>
    </source>
</evidence>
<feature type="region of interest" description="Disordered" evidence="4">
    <location>
        <begin position="1627"/>
        <end position="1665"/>
    </location>
</feature>
<feature type="compositionally biased region" description="Pro residues" evidence="4">
    <location>
        <begin position="1953"/>
        <end position="1963"/>
    </location>
</feature>